<dbReference type="GO" id="GO:0005737">
    <property type="term" value="C:cytoplasm"/>
    <property type="evidence" value="ECO:0007669"/>
    <property type="project" value="TreeGrafter"/>
</dbReference>
<evidence type="ECO:0000256" key="1">
    <source>
        <dbReference type="SAM" id="MobiDB-lite"/>
    </source>
</evidence>
<dbReference type="SUPFAM" id="SSF50729">
    <property type="entry name" value="PH domain-like"/>
    <property type="match status" value="1"/>
</dbReference>
<dbReference type="EMBL" id="HBFB01014220">
    <property type="protein sequence ID" value="CAD8677455.1"/>
    <property type="molecule type" value="Transcribed_RNA"/>
</dbReference>
<feature type="region of interest" description="Disordered" evidence="1">
    <location>
        <begin position="740"/>
        <end position="818"/>
    </location>
</feature>
<gene>
    <name evidence="4" type="ORF">CLEI1391_LOCUS7990</name>
</gene>
<evidence type="ECO:0000313" key="4">
    <source>
        <dbReference type="EMBL" id="CAD8677455.1"/>
    </source>
</evidence>
<dbReference type="Gene3D" id="1.20.120.1240">
    <property type="entry name" value="Dynamin, middle domain"/>
    <property type="match status" value="2"/>
</dbReference>
<dbReference type="PANTHER" id="PTHR11566:SF21">
    <property type="entry name" value="DYNAMIN RELATED PROTEIN 1, ISOFORM A"/>
    <property type="match status" value="1"/>
</dbReference>
<dbReference type="InterPro" id="IPR001849">
    <property type="entry name" value="PH_domain"/>
</dbReference>
<feature type="compositionally biased region" description="Low complexity" evidence="1">
    <location>
        <begin position="740"/>
        <end position="760"/>
    </location>
</feature>
<organism evidence="4">
    <name type="scientific">Chlamydomonas leiostraca</name>
    <dbReference type="NCBI Taxonomy" id="1034604"/>
    <lineage>
        <taxon>Eukaryota</taxon>
        <taxon>Viridiplantae</taxon>
        <taxon>Chlorophyta</taxon>
        <taxon>core chlorophytes</taxon>
        <taxon>Chlorophyceae</taxon>
        <taxon>CS clade</taxon>
        <taxon>Chlamydomonadales</taxon>
        <taxon>Chlamydomonadaceae</taxon>
        <taxon>Chlamydomonas</taxon>
    </lineage>
</organism>
<dbReference type="PROSITE" id="PS50003">
    <property type="entry name" value="PH_DOMAIN"/>
    <property type="match status" value="1"/>
</dbReference>
<reference evidence="4" key="1">
    <citation type="submission" date="2021-01" db="EMBL/GenBank/DDBJ databases">
        <authorList>
            <person name="Corre E."/>
            <person name="Pelletier E."/>
            <person name="Niang G."/>
            <person name="Scheremetjew M."/>
            <person name="Finn R."/>
            <person name="Kale V."/>
            <person name="Holt S."/>
            <person name="Cochrane G."/>
            <person name="Meng A."/>
            <person name="Brown T."/>
            <person name="Cohen L."/>
        </authorList>
    </citation>
    <scope>NUCLEOTIDE SEQUENCE</scope>
    <source>
        <strain evidence="4">SAG 11-49</strain>
    </source>
</reference>
<name>A0A7S0WQI3_9CHLO</name>
<dbReference type="AlphaFoldDB" id="A0A7S0WQI3"/>
<dbReference type="InterPro" id="IPR000375">
    <property type="entry name" value="Dynamin_stalk"/>
</dbReference>
<feature type="compositionally biased region" description="Low complexity" evidence="1">
    <location>
        <begin position="322"/>
        <end position="331"/>
    </location>
</feature>
<sequence>MSTLTDLVEVPASVLEVLGARLSERRIAVEKEVLKYGEAPAGIKEVFELCRGFERAYVSYVNESPVASKIKEAFMGEKGLAGSVRKLPLEKLFELSTVKSICRTSDGYQPHLVSPEAGMRSLAQESLDQVSEPVHACVQQVYLLLLNAAREAAEKAGQFTEAALMGSMPMYVPDFKNVVMPAIVAALDEWKAEADKMAIMLVDMERSYLTAGFFRHTMYHRYQRIKQQQAMAKAAEQAAGKGGAGGGTGVAAKASSFFPAFGAKPDAAATPPPAPQPAPTTPSRPPAPGAPQPGGPAPDNASDTSDTPAVAEGSPGAKDGTPPVASGPSVSAASAGFNAGDFNDPNAFLAATFDKAASAESGLPSAWKWQKRFFIFSDTQRMLYYFKSSDDVQKQGQARGMVNLAECAVEDLDDRGNPRGNASAIPPNPADKSQLMIRIRHKDPRQSAIKDHNAIILRAESLETKMQWLARLRRAAEPRKPAAAAAGKDGSIAGGQQGAPAFSSFGGSLSNTTMDDLAWAKEAEPIVDTHLGEGSRAFRADNLRDSEGRLLPAPSTLLNPMRLSEKAKRLTGQAAFEARYDALMDQFGADMNIYARMVCDTVVTTVPKSIVHCIIRKSEKNLLERLFNVIHHLTPQQMEALLKEEDTIINRRREARNALEDIKTAMFQVHQAMERRMGTAPAERSDRIKLPVNCFAYSGSMEYLTKEHKAYFDKLFSSTHVPDAMKAWTVPPQVRALPPALAAATQKPAAGPQPAQQQGAPPVPQRPGPSGGAPPGQPMRPAPSAGSVTAQRAPPPAPGGPMGAPMVARRPPPPPGGK</sequence>
<dbReference type="GO" id="GO:0008017">
    <property type="term" value="F:microtubule binding"/>
    <property type="evidence" value="ECO:0007669"/>
    <property type="project" value="TreeGrafter"/>
</dbReference>
<dbReference type="PROSITE" id="PS51388">
    <property type="entry name" value="GED"/>
    <property type="match status" value="1"/>
</dbReference>
<dbReference type="Pfam" id="PF01031">
    <property type="entry name" value="Dynamin_M"/>
    <property type="match status" value="1"/>
</dbReference>
<feature type="domain" description="GED" evidence="3">
    <location>
        <begin position="584"/>
        <end position="677"/>
    </location>
</feature>
<dbReference type="Pfam" id="PF00169">
    <property type="entry name" value="PH"/>
    <property type="match status" value="1"/>
</dbReference>
<dbReference type="InterPro" id="IPR022812">
    <property type="entry name" value="Dynamin"/>
</dbReference>
<dbReference type="PANTHER" id="PTHR11566">
    <property type="entry name" value="DYNAMIN"/>
    <property type="match status" value="1"/>
</dbReference>
<dbReference type="SMART" id="SM00233">
    <property type="entry name" value="PH"/>
    <property type="match status" value="1"/>
</dbReference>
<dbReference type="GO" id="GO:0003924">
    <property type="term" value="F:GTPase activity"/>
    <property type="evidence" value="ECO:0007669"/>
    <property type="project" value="InterPro"/>
</dbReference>
<evidence type="ECO:0000259" key="3">
    <source>
        <dbReference type="PROSITE" id="PS51388"/>
    </source>
</evidence>
<proteinExistence type="predicted"/>
<accession>A0A7S0WQI3</accession>
<dbReference type="InterPro" id="IPR003130">
    <property type="entry name" value="GED"/>
</dbReference>
<dbReference type="Pfam" id="PF02212">
    <property type="entry name" value="GED"/>
    <property type="match status" value="1"/>
</dbReference>
<dbReference type="GO" id="GO:0016020">
    <property type="term" value="C:membrane"/>
    <property type="evidence" value="ECO:0007669"/>
    <property type="project" value="TreeGrafter"/>
</dbReference>
<protein>
    <recommendedName>
        <fullName evidence="5">Dynamin GTPase</fullName>
    </recommendedName>
</protein>
<dbReference type="GO" id="GO:0005874">
    <property type="term" value="C:microtubule"/>
    <property type="evidence" value="ECO:0007669"/>
    <property type="project" value="TreeGrafter"/>
</dbReference>
<feature type="region of interest" description="Disordered" evidence="1">
    <location>
        <begin position="262"/>
        <end position="331"/>
    </location>
</feature>
<feature type="region of interest" description="Disordered" evidence="1">
    <location>
        <begin position="480"/>
        <end position="506"/>
    </location>
</feature>
<evidence type="ECO:0008006" key="5">
    <source>
        <dbReference type="Google" id="ProtNLM"/>
    </source>
</evidence>
<evidence type="ECO:0000259" key="2">
    <source>
        <dbReference type="PROSITE" id="PS50003"/>
    </source>
</evidence>
<dbReference type="GO" id="GO:0005525">
    <property type="term" value="F:GTP binding"/>
    <property type="evidence" value="ECO:0007669"/>
    <property type="project" value="UniProtKB-KW"/>
</dbReference>
<feature type="compositionally biased region" description="Pro residues" evidence="1">
    <location>
        <begin position="270"/>
        <end position="296"/>
    </location>
</feature>
<dbReference type="InterPro" id="IPR011993">
    <property type="entry name" value="PH-like_dom_sf"/>
</dbReference>
<dbReference type="InterPro" id="IPR020850">
    <property type="entry name" value="GED_dom"/>
</dbReference>
<dbReference type="Gene3D" id="2.30.29.30">
    <property type="entry name" value="Pleckstrin-homology domain (PH domain)/Phosphotyrosine-binding domain (PTB)"/>
    <property type="match status" value="1"/>
</dbReference>
<feature type="domain" description="PH" evidence="2">
    <location>
        <begin position="357"/>
        <end position="477"/>
    </location>
</feature>